<gene>
    <name evidence="3" type="ORF">PV08_11394</name>
</gene>
<reference evidence="3 4" key="1">
    <citation type="submission" date="2015-01" db="EMBL/GenBank/DDBJ databases">
        <title>The Genome Sequence of Exophiala spinifera CBS89968.</title>
        <authorList>
            <consortium name="The Broad Institute Genomics Platform"/>
            <person name="Cuomo C."/>
            <person name="de Hoog S."/>
            <person name="Gorbushina A."/>
            <person name="Stielow B."/>
            <person name="Teixiera M."/>
            <person name="Abouelleil A."/>
            <person name="Chapman S.B."/>
            <person name="Priest M."/>
            <person name="Young S.K."/>
            <person name="Wortman J."/>
            <person name="Nusbaum C."/>
            <person name="Birren B."/>
        </authorList>
    </citation>
    <scope>NUCLEOTIDE SEQUENCE [LARGE SCALE GENOMIC DNA]</scope>
    <source>
        <strain evidence="3 4">CBS 89968</strain>
    </source>
</reference>
<keyword evidence="4" id="KW-1185">Reference proteome</keyword>
<proteinExistence type="predicted"/>
<evidence type="ECO:0000313" key="3">
    <source>
        <dbReference type="EMBL" id="KIW10430.1"/>
    </source>
</evidence>
<sequence>MVSKSDILLNNTSLASAGSGLIAAFVGATAGIGLSTVEALLKHTTNPTIFIVGRDASRLSQLIAQVQPLNAGATLHAIVAEDLSSVRSAQQAAEQIASRAPHLDLLIESQGFFSFRSTADFTPEGLDRVTAVRFHGRMRMLVTLLPLLRRARSPRFVSVLGAGQEGPLDLSDLAMTKPETYSMSYAMGASGSLTTLFLEHLAKQPGNEHIVFIHLFPGLVAGTSLRTEGSNFLVRWFWDYIAKTVVRIIGHSSGEVGERVLFAATNGRFRRLPPDAVGAAEGTLIQQGSDGVQGSGAYIVAEDTSVVENGGNADLKKLREQGAAAKVYEYTLSEFERIAKL</sequence>
<dbReference type="Proteomes" id="UP000053328">
    <property type="component" value="Unassembled WGS sequence"/>
</dbReference>
<keyword evidence="2" id="KW-0812">Transmembrane</keyword>
<dbReference type="InterPro" id="IPR052228">
    <property type="entry name" value="Sec_Metab_Biosynth_Oxidored"/>
</dbReference>
<evidence type="ECO:0000256" key="2">
    <source>
        <dbReference type="SAM" id="Phobius"/>
    </source>
</evidence>
<evidence type="ECO:0008006" key="5">
    <source>
        <dbReference type="Google" id="ProtNLM"/>
    </source>
</evidence>
<dbReference type="VEuPathDB" id="FungiDB:PV08_11394"/>
<dbReference type="STRING" id="91928.A0A0D2AVG1"/>
<dbReference type="HOGENOM" id="CLU_044999_0_0_1"/>
<protein>
    <recommendedName>
        <fullName evidence="5">Ketoreductase (KR) domain-containing protein</fullName>
    </recommendedName>
</protein>
<keyword evidence="2" id="KW-1133">Transmembrane helix</keyword>
<accession>A0A0D2AVG1</accession>
<keyword evidence="2" id="KW-0472">Membrane</keyword>
<keyword evidence="1" id="KW-0560">Oxidoreductase</keyword>
<dbReference type="AlphaFoldDB" id="A0A0D2AVG1"/>
<dbReference type="PANTHER" id="PTHR47534:SF3">
    <property type="entry name" value="ALCOHOL DEHYDROGENASE-LIKE C-TERMINAL DOMAIN-CONTAINING PROTEIN"/>
    <property type="match status" value="1"/>
</dbReference>
<dbReference type="OrthoDB" id="2898509at2759"/>
<dbReference type="GO" id="GO:0016491">
    <property type="term" value="F:oxidoreductase activity"/>
    <property type="evidence" value="ECO:0007669"/>
    <property type="project" value="UniProtKB-KW"/>
</dbReference>
<dbReference type="InterPro" id="IPR002347">
    <property type="entry name" value="SDR_fam"/>
</dbReference>
<dbReference type="Pfam" id="PF00106">
    <property type="entry name" value="adh_short"/>
    <property type="match status" value="1"/>
</dbReference>
<evidence type="ECO:0000256" key="1">
    <source>
        <dbReference type="ARBA" id="ARBA00023002"/>
    </source>
</evidence>
<name>A0A0D2AVG1_9EURO</name>
<feature type="transmembrane region" description="Helical" evidence="2">
    <location>
        <begin position="20"/>
        <end position="41"/>
    </location>
</feature>
<dbReference type="EMBL" id="KN847500">
    <property type="protein sequence ID" value="KIW10430.1"/>
    <property type="molecule type" value="Genomic_DNA"/>
</dbReference>
<dbReference type="RefSeq" id="XP_016230646.1">
    <property type="nucleotide sequence ID" value="XM_016385702.1"/>
</dbReference>
<dbReference type="InterPro" id="IPR036291">
    <property type="entry name" value="NAD(P)-bd_dom_sf"/>
</dbReference>
<dbReference type="GeneID" id="27338477"/>
<organism evidence="3 4">
    <name type="scientific">Exophiala spinifera</name>
    <dbReference type="NCBI Taxonomy" id="91928"/>
    <lineage>
        <taxon>Eukaryota</taxon>
        <taxon>Fungi</taxon>
        <taxon>Dikarya</taxon>
        <taxon>Ascomycota</taxon>
        <taxon>Pezizomycotina</taxon>
        <taxon>Eurotiomycetes</taxon>
        <taxon>Chaetothyriomycetidae</taxon>
        <taxon>Chaetothyriales</taxon>
        <taxon>Herpotrichiellaceae</taxon>
        <taxon>Exophiala</taxon>
    </lineage>
</organism>
<dbReference type="PANTHER" id="PTHR47534">
    <property type="entry name" value="YALI0E05731P"/>
    <property type="match status" value="1"/>
</dbReference>
<dbReference type="SUPFAM" id="SSF51735">
    <property type="entry name" value="NAD(P)-binding Rossmann-fold domains"/>
    <property type="match status" value="1"/>
</dbReference>
<dbReference type="Gene3D" id="3.40.50.720">
    <property type="entry name" value="NAD(P)-binding Rossmann-like Domain"/>
    <property type="match status" value="1"/>
</dbReference>
<evidence type="ECO:0000313" key="4">
    <source>
        <dbReference type="Proteomes" id="UP000053328"/>
    </source>
</evidence>